<reference evidence="1 2" key="1">
    <citation type="submission" date="2019-01" db="EMBL/GenBank/DDBJ databases">
        <title>Bacillus sp. M5HDSG1-1, whole genome shotgun sequence.</title>
        <authorList>
            <person name="Tuo L."/>
        </authorList>
    </citation>
    <scope>NUCLEOTIDE SEQUENCE [LARGE SCALE GENOMIC DNA]</scope>
    <source>
        <strain evidence="1 2">M5HDSG1-1</strain>
    </source>
</reference>
<dbReference type="EMBL" id="RZTZ01000002">
    <property type="protein sequence ID" value="RVT64916.1"/>
    <property type="molecule type" value="Genomic_DNA"/>
</dbReference>
<dbReference type="RefSeq" id="WP_127736932.1">
    <property type="nucleotide sequence ID" value="NZ_CAJCKN010000024.1"/>
</dbReference>
<evidence type="ECO:0000313" key="2">
    <source>
        <dbReference type="Proteomes" id="UP000288024"/>
    </source>
</evidence>
<dbReference type="InterPro" id="IPR025547">
    <property type="entry name" value="YtzH"/>
</dbReference>
<accession>A0A437KD24</accession>
<proteinExistence type="predicted"/>
<sequence length="93" mass="10385">MPLTHEHQLGLLTDILSNHQEDCCGSVSECEQLERLVTSLKVNGNIDQNILPILEEISQYSQRGIHTSNLNNHIESSQEQLSQWVDGINGFSG</sequence>
<organism evidence="1 2">
    <name type="scientific">Niallia taxi</name>
    <dbReference type="NCBI Taxonomy" id="2499688"/>
    <lineage>
        <taxon>Bacteria</taxon>
        <taxon>Bacillati</taxon>
        <taxon>Bacillota</taxon>
        <taxon>Bacilli</taxon>
        <taxon>Bacillales</taxon>
        <taxon>Bacillaceae</taxon>
        <taxon>Niallia</taxon>
    </lineage>
</organism>
<evidence type="ECO:0008006" key="3">
    <source>
        <dbReference type="Google" id="ProtNLM"/>
    </source>
</evidence>
<dbReference type="AlphaFoldDB" id="A0A437KD24"/>
<dbReference type="GeneID" id="87615932"/>
<name>A0A437KD24_9BACI</name>
<keyword evidence="2" id="KW-1185">Reference proteome</keyword>
<comment type="caution">
    <text evidence="1">The sequence shown here is derived from an EMBL/GenBank/DDBJ whole genome shotgun (WGS) entry which is preliminary data.</text>
</comment>
<dbReference type="Pfam" id="PF14165">
    <property type="entry name" value="YtzH"/>
    <property type="match status" value="1"/>
</dbReference>
<protein>
    <recommendedName>
        <fullName evidence="3">YtzH-like protein</fullName>
    </recommendedName>
</protein>
<gene>
    <name evidence="1" type="ORF">EM808_05200</name>
</gene>
<evidence type="ECO:0000313" key="1">
    <source>
        <dbReference type="EMBL" id="RVT64916.1"/>
    </source>
</evidence>
<dbReference type="Proteomes" id="UP000288024">
    <property type="component" value="Unassembled WGS sequence"/>
</dbReference>